<evidence type="ECO:0000256" key="2">
    <source>
        <dbReference type="SAM" id="SignalP"/>
    </source>
</evidence>
<reference evidence="3 4" key="1">
    <citation type="journal article" date="2016" name="Nat. Commun.">
        <title>Thousands of microbial genomes shed light on interconnected biogeochemical processes in an aquifer system.</title>
        <authorList>
            <person name="Anantharaman K."/>
            <person name="Brown C.T."/>
            <person name="Hug L.A."/>
            <person name="Sharon I."/>
            <person name="Castelle C.J."/>
            <person name="Probst A.J."/>
            <person name="Thomas B.C."/>
            <person name="Singh A."/>
            <person name="Wilkins M.J."/>
            <person name="Karaoz U."/>
            <person name="Brodie E.L."/>
            <person name="Williams K.H."/>
            <person name="Hubbard S.S."/>
            <person name="Banfield J.F."/>
        </authorList>
    </citation>
    <scope>NUCLEOTIDE SEQUENCE [LARGE SCALE GENOMIC DNA]</scope>
</reference>
<protein>
    <submittedName>
        <fullName evidence="3">Uncharacterized protein</fullName>
    </submittedName>
</protein>
<feature type="transmembrane region" description="Helical" evidence="1">
    <location>
        <begin position="411"/>
        <end position="434"/>
    </location>
</feature>
<feature type="transmembrane region" description="Helical" evidence="1">
    <location>
        <begin position="446"/>
        <end position="473"/>
    </location>
</feature>
<comment type="caution">
    <text evidence="3">The sequence shown here is derived from an EMBL/GenBank/DDBJ whole genome shotgun (WGS) entry which is preliminary data.</text>
</comment>
<organism evidence="3 4">
    <name type="scientific">Candidatus Woesebacteria bacterium RIFCSPHIGHO2_12_FULL_41_24</name>
    <dbReference type="NCBI Taxonomy" id="1802510"/>
    <lineage>
        <taxon>Bacteria</taxon>
        <taxon>Candidatus Woeseibacteriota</taxon>
    </lineage>
</organism>
<feature type="transmembrane region" description="Helical" evidence="1">
    <location>
        <begin position="374"/>
        <end position="399"/>
    </location>
</feature>
<proteinExistence type="predicted"/>
<evidence type="ECO:0000313" key="3">
    <source>
        <dbReference type="EMBL" id="OGM54873.1"/>
    </source>
</evidence>
<accession>A0A1F8ASY9</accession>
<dbReference type="EMBL" id="MGGW01000009">
    <property type="protein sequence ID" value="OGM54873.1"/>
    <property type="molecule type" value="Genomic_DNA"/>
</dbReference>
<sequence length="483" mass="53860">MKQTKILFFFLLAFLFVFAVPVFAQLPPDSQGRAVNDVVTESIIPPYPYPTSVPSGNPIFGQDHSYSVVMRGNGEAVVTLKVTFSNVTTSSMNKVYLRVPKVEPREVMVYQIYKPEFCLRYLPNVLTPELPVDYYYNYYNNLNCEQWSSPDYFGGYLGDATFYKARTDYSGDTLTVYLPKSVRPDGSGSFFVYYRAFGYAKKNIVGAYNYTFETLKANESIRSMTVGISVDSDLFLKDAKGGVNYRFEEASLAPLSDAAYGVELRNPKVTSFVSQIGSGTVTKTASNLAALESYSVKGVYADRQIKLYGKEILWGLLVVVLFLAGFVFFVRAVYRRLQLRRANVEAAAQAAKPSAKAGVGKAGMLTGQDYVKTGLVVAVVTFFSPLLMMAYTFALVLLTTSSNFIYFGSNYLGPILFIIILILSIAVYGVLLFFPALYVGLKRGLHWALATFLMTVFWTAFCVLIIVVMISVFNYNPRGPYLY</sequence>
<feature type="chain" id="PRO_5009534959" evidence="2">
    <location>
        <begin position="25"/>
        <end position="483"/>
    </location>
</feature>
<keyword evidence="1" id="KW-0812">Transmembrane</keyword>
<feature type="signal peptide" evidence="2">
    <location>
        <begin position="1"/>
        <end position="24"/>
    </location>
</feature>
<keyword evidence="1" id="KW-0472">Membrane</keyword>
<keyword evidence="1" id="KW-1133">Transmembrane helix</keyword>
<dbReference type="Proteomes" id="UP000178603">
    <property type="component" value="Unassembled WGS sequence"/>
</dbReference>
<keyword evidence="2" id="KW-0732">Signal</keyword>
<dbReference type="AlphaFoldDB" id="A0A1F8ASY9"/>
<gene>
    <name evidence="3" type="ORF">A3E44_01810</name>
</gene>
<feature type="transmembrane region" description="Helical" evidence="1">
    <location>
        <begin position="312"/>
        <end position="334"/>
    </location>
</feature>
<evidence type="ECO:0000256" key="1">
    <source>
        <dbReference type="SAM" id="Phobius"/>
    </source>
</evidence>
<evidence type="ECO:0000313" key="4">
    <source>
        <dbReference type="Proteomes" id="UP000178603"/>
    </source>
</evidence>
<name>A0A1F8ASY9_9BACT</name>